<dbReference type="GO" id="GO:0044038">
    <property type="term" value="P:cell wall macromolecule biosynthetic process"/>
    <property type="evidence" value="ECO:0007669"/>
    <property type="project" value="TreeGrafter"/>
</dbReference>
<keyword evidence="10" id="KW-1185">Reference proteome</keyword>
<evidence type="ECO:0000256" key="3">
    <source>
        <dbReference type="ARBA" id="ARBA00022679"/>
    </source>
</evidence>
<keyword evidence="6 8" id="KW-0472">Membrane</keyword>
<dbReference type="GO" id="GO:0005886">
    <property type="term" value="C:plasma membrane"/>
    <property type="evidence" value="ECO:0007669"/>
    <property type="project" value="UniProtKB-SubCell"/>
</dbReference>
<evidence type="ECO:0000313" key="10">
    <source>
        <dbReference type="Proteomes" id="UP000244892"/>
    </source>
</evidence>
<name>A0A2U8FTK4_9BURK</name>
<protein>
    <submittedName>
        <fullName evidence="9">Glycosyl transferase 4 family protein</fullName>
    </submittedName>
</protein>
<keyword evidence="7" id="KW-0460">Magnesium</keyword>
<keyword evidence="3 9" id="KW-0808">Transferase</keyword>
<dbReference type="EMBL" id="CP029210">
    <property type="protein sequence ID" value="AWI54383.1"/>
    <property type="molecule type" value="Genomic_DNA"/>
</dbReference>
<evidence type="ECO:0000256" key="1">
    <source>
        <dbReference type="ARBA" id="ARBA00004651"/>
    </source>
</evidence>
<dbReference type="KEGG" id="aon:DEH84_13830"/>
<evidence type="ECO:0000313" key="9">
    <source>
        <dbReference type="EMBL" id="AWI54383.1"/>
    </source>
</evidence>
<evidence type="ECO:0000256" key="4">
    <source>
        <dbReference type="ARBA" id="ARBA00022692"/>
    </source>
</evidence>
<feature type="binding site" evidence="7">
    <location>
        <position position="221"/>
    </location>
    <ligand>
        <name>Mg(2+)</name>
        <dbReference type="ChEBI" id="CHEBI:18420"/>
    </ligand>
</feature>
<keyword evidence="7" id="KW-0479">Metal-binding</keyword>
<feature type="transmembrane region" description="Helical" evidence="8">
    <location>
        <begin position="138"/>
        <end position="156"/>
    </location>
</feature>
<feature type="transmembrane region" description="Helical" evidence="8">
    <location>
        <begin position="6"/>
        <end position="25"/>
    </location>
</feature>
<dbReference type="PANTHER" id="PTHR22926">
    <property type="entry name" value="PHOSPHO-N-ACETYLMURAMOYL-PENTAPEPTIDE-TRANSFERASE"/>
    <property type="match status" value="1"/>
</dbReference>
<dbReference type="Proteomes" id="UP000244892">
    <property type="component" value="Chromosome"/>
</dbReference>
<reference evidence="9 10" key="1">
    <citation type="submission" date="2018-05" db="EMBL/GenBank/DDBJ databases">
        <title>complete genome sequence of Aquabacterium olei NBRC 110486.</title>
        <authorList>
            <person name="Tang B."/>
            <person name="Chang J."/>
            <person name="Zhang L."/>
            <person name="Yang H."/>
        </authorList>
    </citation>
    <scope>NUCLEOTIDE SEQUENCE [LARGE SCALE GENOMIC DNA]</scope>
    <source>
        <strain evidence="9 10">NBRC 110486</strain>
    </source>
</reference>
<feature type="transmembrane region" description="Helical" evidence="8">
    <location>
        <begin position="246"/>
        <end position="266"/>
    </location>
</feature>
<organism evidence="9 10">
    <name type="scientific">Aquabacterium olei</name>
    <dbReference type="NCBI Taxonomy" id="1296669"/>
    <lineage>
        <taxon>Bacteria</taxon>
        <taxon>Pseudomonadati</taxon>
        <taxon>Pseudomonadota</taxon>
        <taxon>Betaproteobacteria</taxon>
        <taxon>Burkholderiales</taxon>
        <taxon>Aquabacterium</taxon>
    </lineage>
</organism>
<feature type="transmembrane region" description="Helical" evidence="8">
    <location>
        <begin position="334"/>
        <end position="352"/>
    </location>
</feature>
<evidence type="ECO:0000256" key="5">
    <source>
        <dbReference type="ARBA" id="ARBA00022989"/>
    </source>
</evidence>
<dbReference type="InterPro" id="IPR000715">
    <property type="entry name" value="Glycosyl_transferase_4"/>
</dbReference>
<dbReference type="GO" id="GO:0071555">
    <property type="term" value="P:cell wall organization"/>
    <property type="evidence" value="ECO:0007669"/>
    <property type="project" value="TreeGrafter"/>
</dbReference>
<evidence type="ECO:0000256" key="6">
    <source>
        <dbReference type="ARBA" id="ARBA00023136"/>
    </source>
</evidence>
<feature type="transmembrane region" description="Helical" evidence="8">
    <location>
        <begin position="168"/>
        <end position="186"/>
    </location>
</feature>
<feature type="transmembrane region" description="Helical" evidence="8">
    <location>
        <begin position="79"/>
        <end position="96"/>
    </location>
</feature>
<feature type="transmembrane region" description="Helical" evidence="8">
    <location>
        <begin position="222"/>
        <end position="240"/>
    </location>
</feature>
<dbReference type="OrthoDB" id="9783652at2"/>
<dbReference type="GO" id="GO:0009103">
    <property type="term" value="P:lipopolysaccharide biosynthetic process"/>
    <property type="evidence" value="ECO:0007669"/>
    <property type="project" value="TreeGrafter"/>
</dbReference>
<accession>A0A2U8FTK4</accession>
<keyword evidence="5 8" id="KW-1133">Transmembrane helix</keyword>
<dbReference type="AlphaFoldDB" id="A0A2U8FTK4"/>
<dbReference type="Pfam" id="PF00953">
    <property type="entry name" value="Glycos_transf_4"/>
    <property type="match status" value="1"/>
</dbReference>
<feature type="transmembrane region" description="Helical" evidence="8">
    <location>
        <begin position="308"/>
        <end position="328"/>
    </location>
</feature>
<gene>
    <name evidence="9" type="ORF">DEH84_13830</name>
</gene>
<sequence>MVQNIGWVFLSVSTVAFLACALLVLTQRWHGRLSLDRDLEGAQKFHKVPVPRVGGLGVALGLGAGVLVGVMIHSRTHPTAFSLLISALPVFAAGIIEDLTKNVSARRRLVASFVSAGLAAYALDAELVRIDVPLADDLISLTPVGFLFTCFAVAGMTNAVNIIDGFNGLASGTVALMLGGLAGIALHLDDIVLMKLCLWGVAALIGFMLLNFPFGKIFMGDGGAYLAGFWVAECAILLLARHPGLSTWAVLLCVLYPVWETLFSIWRKSIHRKTGAGRPDRVHFHMLVYRRMVSLKLGRSAPQWRKHAMTSALIWSLPATCSVVANIAARCADATLISISSLAIFGWVYGFWYRKMTLHPSGIDATSSISNRQRTVS</sequence>
<proteinExistence type="predicted"/>
<comment type="subcellular location">
    <subcellularLocation>
        <location evidence="1">Cell membrane</location>
        <topology evidence="1">Multi-pass membrane protein</topology>
    </subcellularLocation>
</comment>
<dbReference type="PANTHER" id="PTHR22926:SF3">
    <property type="entry name" value="UNDECAPRENYL-PHOSPHATE ALPHA-N-ACETYLGLUCOSAMINYL 1-PHOSPHATE TRANSFERASE"/>
    <property type="match status" value="1"/>
</dbReference>
<dbReference type="GO" id="GO:0016780">
    <property type="term" value="F:phosphotransferase activity, for other substituted phosphate groups"/>
    <property type="evidence" value="ECO:0007669"/>
    <property type="project" value="InterPro"/>
</dbReference>
<dbReference type="CDD" id="cd06912">
    <property type="entry name" value="GT_MraY_like"/>
    <property type="match status" value="1"/>
</dbReference>
<dbReference type="GO" id="GO:0046872">
    <property type="term" value="F:metal ion binding"/>
    <property type="evidence" value="ECO:0007669"/>
    <property type="project" value="UniProtKB-KW"/>
</dbReference>
<dbReference type="RefSeq" id="WP_109037379.1">
    <property type="nucleotide sequence ID" value="NZ_CP029210.1"/>
</dbReference>
<feature type="transmembrane region" description="Helical" evidence="8">
    <location>
        <begin position="192"/>
        <end position="210"/>
    </location>
</feature>
<feature type="binding site" evidence="7">
    <location>
        <position position="161"/>
    </location>
    <ligand>
        <name>Mg(2+)</name>
        <dbReference type="ChEBI" id="CHEBI:18420"/>
    </ligand>
</feature>
<keyword evidence="4 8" id="KW-0812">Transmembrane</keyword>
<evidence type="ECO:0000256" key="7">
    <source>
        <dbReference type="PIRSR" id="PIRSR600715-1"/>
    </source>
</evidence>
<comment type="cofactor">
    <cofactor evidence="7">
        <name>Mg(2+)</name>
        <dbReference type="ChEBI" id="CHEBI:18420"/>
    </cofactor>
</comment>
<feature type="transmembrane region" description="Helical" evidence="8">
    <location>
        <begin position="53"/>
        <end position="73"/>
    </location>
</feature>
<keyword evidence="2" id="KW-1003">Cell membrane</keyword>
<evidence type="ECO:0000256" key="8">
    <source>
        <dbReference type="SAM" id="Phobius"/>
    </source>
</evidence>
<feature type="transmembrane region" description="Helical" evidence="8">
    <location>
        <begin position="108"/>
        <end position="123"/>
    </location>
</feature>
<evidence type="ECO:0000256" key="2">
    <source>
        <dbReference type="ARBA" id="ARBA00022475"/>
    </source>
</evidence>